<sequence>LSYQVSGPTTRKLIVKVQAKLYPTSRTRMTHVLAAKKCKRNSDSDNEAGPSSEDDIARDAYHDSEYEPHSDTDDEVDSVGSSDFQDQYRKYKIDKDAKPYDKQQFLVSESDWHN</sequence>
<reference evidence="2" key="2">
    <citation type="journal article" date="2021" name="Genome Biol. Evol.">
        <title>Developing a high-quality reference genome for a parasitic bivalve with doubly uniparental inheritance (Bivalvia: Unionida).</title>
        <authorList>
            <person name="Smith C.H."/>
        </authorList>
    </citation>
    <scope>NUCLEOTIDE SEQUENCE</scope>
    <source>
        <strain evidence="2">CHS0354</strain>
        <tissue evidence="2">Mantle</tissue>
    </source>
</reference>
<accession>A0AAE0SRF2</accession>
<dbReference type="EMBL" id="JAEAOA010001005">
    <property type="protein sequence ID" value="KAK3596213.1"/>
    <property type="molecule type" value="Genomic_DNA"/>
</dbReference>
<comment type="caution">
    <text evidence="2">The sequence shown here is derived from an EMBL/GenBank/DDBJ whole genome shotgun (WGS) entry which is preliminary data.</text>
</comment>
<reference evidence="2" key="1">
    <citation type="journal article" date="2021" name="Genome Biol. Evol.">
        <title>A High-Quality Reference Genome for a Parasitic Bivalve with Doubly Uniparental Inheritance (Bivalvia: Unionida).</title>
        <authorList>
            <person name="Smith C.H."/>
        </authorList>
    </citation>
    <scope>NUCLEOTIDE SEQUENCE</scope>
    <source>
        <strain evidence="2">CHS0354</strain>
    </source>
</reference>
<feature type="region of interest" description="Disordered" evidence="1">
    <location>
        <begin position="34"/>
        <end position="85"/>
    </location>
</feature>
<name>A0AAE0SRF2_9BIVA</name>
<proteinExistence type="predicted"/>
<feature type="compositionally biased region" description="Basic and acidic residues" evidence="1">
    <location>
        <begin position="55"/>
        <end position="71"/>
    </location>
</feature>
<evidence type="ECO:0000313" key="3">
    <source>
        <dbReference type="Proteomes" id="UP001195483"/>
    </source>
</evidence>
<gene>
    <name evidence="2" type="ORF">CHS0354_016155</name>
</gene>
<protein>
    <submittedName>
        <fullName evidence="2">Uncharacterized protein</fullName>
    </submittedName>
</protein>
<dbReference type="AlphaFoldDB" id="A0AAE0SRF2"/>
<organism evidence="2 3">
    <name type="scientific">Potamilus streckersoni</name>
    <dbReference type="NCBI Taxonomy" id="2493646"/>
    <lineage>
        <taxon>Eukaryota</taxon>
        <taxon>Metazoa</taxon>
        <taxon>Spiralia</taxon>
        <taxon>Lophotrochozoa</taxon>
        <taxon>Mollusca</taxon>
        <taxon>Bivalvia</taxon>
        <taxon>Autobranchia</taxon>
        <taxon>Heteroconchia</taxon>
        <taxon>Palaeoheterodonta</taxon>
        <taxon>Unionida</taxon>
        <taxon>Unionoidea</taxon>
        <taxon>Unionidae</taxon>
        <taxon>Ambleminae</taxon>
        <taxon>Lampsilini</taxon>
        <taxon>Potamilus</taxon>
    </lineage>
</organism>
<evidence type="ECO:0000313" key="2">
    <source>
        <dbReference type="EMBL" id="KAK3596213.1"/>
    </source>
</evidence>
<keyword evidence="3" id="KW-1185">Reference proteome</keyword>
<evidence type="ECO:0000256" key="1">
    <source>
        <dbReference type="SAM" id="MobiDB-lite"/>
    </source>
</evidence>
<dbReference type="Proteomes" id="UP001195483">
    <property type="component" value="Unassembled WGS sequence"/>
</dbReference>
<feature type="non-terminal residue" evidence="2">
    <location>
        <position position="1"/>
    </location>
</feature>
<reference evidence="2" key="3">
    <citation type="submission" date="2023-05" db="EMBL/GenBank/DDBJ databases">
        <authorList>
            <person name="Smith C.H."/>
        </authorList>
    </citation>
    <scope>NUCLEOTIDE SEQUENCE</scope>
    <source>
        <strain evidence="2">CHS0354</strain>
        <tissue evidence="2">Mantle</tissue>
    </source>
</reference>